<evidence type="ECO:0000256" key="5">
    <source>
        <dbReference type="SAM" id="MobiDB-lite"/>
    </source>
</evidence>
<feature type="domain" description="Receptor ligand binding region" evidence="6">
    <location>
        <begin position="272"/>
        <end position="379"/>
    </location>
</feature>
<evidence type="ECO:0000313" key="8">
    <source>
        <dbReference type="Proteomes" id="UP000250275"/>
    </source>
</evidence>
<dbReference type="Pfam" id="PF01094">
    <property type="entry name" value="ANF_receptor"/>
    <property type="match status" value="1"/>
</dbReference>
<evidence type="ECO:0000256" key="3">
    <source>
        <dbReference type="ARBA" id="ARBA00022989"/>
    </source>
</evidence>
<dbReference type="AlphaFoldDB" id="A0A310SX05"/>
<dbReference type="Gene3D" id="3.40.50.2300">
    <property type="match status" value="2"/>
</dbReference>
<comment type="subcellular location">
    <subcellularLocation>
        <location evidence="1">Membrane</location>
    </subcellularLocation>
</comment>
<keyword evidence="7" id="KW-0675">Receptor</keyword>
<accession>A0A310SX05</accession>
<protein>
    <submittedName>
        <fullName evidence="7">Glutamate receptor, ionotropic kainate 2</fullName>
    </submittedName>
</protein>
<keyword evidence="3" id="KW-1133">Transmembrane helix</keyword>
<evidence type="ECO:0000256" key="2">
    <source>
        <dbReference type="ARBA" id="ARBA00022692"/>
    </source>
</evidence>
<keyword evidence="2" id="KW-0812">Transmembrane</keyword>
<organism evidence="7 8">
    <name type="scientific">Eufriesea mexicana</name>
    <dbReference type="NCBI Taxonomy" id="516756"/>
    <lineage>
        <taxon>Eukaryota</taxon>
        <taxon>Metazoa</taxon>
        <taxon>Ecdysozoa</taxon>
        <taxon>Arthropoda</taxon>
        <taxon>Hexapoda</taxon>
        <taxon>Insecta</taxon>
        <taxon>Pterygota</taxon>
        <taxon>Neoptera</taxon>
        <taxon>Endopterygota</taxon>
        <taxon>Hymenoptera</taxon>
        <taxon>Apocrita</taxon>
        <taxon>Aculeata</taxon>
        <taxon>Apoidea</taxon>
        <taxon>Anthophila</taxon>
        <taxon>Apidae</taxon>
        <taxon>Eufriesea</taxon>
    </lineage>
</organism>
<dbReference type="EMBL" id="KQ759841">
    <property type="protein sequence ID" value="OAD62636.1"/>
    <property type="molecule type" value="Genomic_DNA"/>
</dbReference>
<reference evidence="7 8" key="1">
    <citation type="submission" date="2015-07" db="EMBL/GenBank/DDBJ databases">
        <title>The genome of Eufriesea mexicana.</title>
        <authorList>
            <person name="Pan H."/>
            <person name="Kapheim K."/>
        </authorList>
    </citation>
    <scope>NUCLEOTIDE SEQUENCE [LARGE SCALE GENOMIC DNA]</scope>
    <source>
        <strain evidence="7">0111107269</strain>
        <tissue evidence="7">Whole body</tissue>
    </source>
</reference>
<feature type="compositionally biased region" description="Basic and acidic residues" evidence="5">
    <location>
        <begin position="172"/>
        <end position="185"/>
    </location>
</feature>
<dbReference type="SUPFAM" id="SSF53822">
    <property type="entry name" value="Periplasmic binding protein-like I"/>
    <property type="match status" value="1"/>
</dbReference>
<proteinExistence type="predicted"/>
<evidence type="ECO:0000256" key="1">
    <source>
        <dbReference type="ARBA" id="ARBA00004370"/>
    </source>
</evidence>
<name>A0A310SX05_9HYME</name>
<gene>
    <name evidence="7" type="ORF">WN48_07703</name>
</gene>
<dbReference type="InterPro" id="IPR028082">
    <property type="entry name" value="Peripla_BP_I"/>
</dbReference>
<feature type="region of interest" description="Disordered" evidence="5">
    <location>
        <begin position="568"/>
        <end position="606"/>
    </location>
</feature>
<keyword evidence="4" id="KW-0472">Membrane</keyword>
<evidence type="ECO:0000256" key="4">
    <source>
        <dbReference type="ARBA" id="ARBA00023136"/>
    </source>
</evidence>
<evidence type="ECO:0000313" key="7">
    <source>
        <dbReference type="EMBL" id="OAD62636.1"/>
    </source>
</evidence>
<evidence type="ECO:0000259" key="6">
    <source>
        <dbReference type="Pfam" id="PF01094"/>
    </source>
</evidence>
<keyword evidence="8" id="KW-1185">Reference proteome</keyword>
<dbReference type="Proteomes" id="UP000250275">
    <property type="component" value="Unassembled WGS sequence"/>
</dbReference>
<dbReference type="OrthoDB" id="5984008at2759"/>
<feature type="region of interest" description="Disordered" evidence="5">
    <location>
        <begin position="172"/>
        <end position="193"/>
    </location>
</feature>
<dbReference type="GO" id="GO:0016020">
    <property type="term" value="C:membrane"/>
    <property type="evidence" value="ECO:0007669"/>
    <property type="project" value="UniProtKB-SubCell"/>
</dbReference>
<dbReference type="InterPro" id="IPR001828">
    <property type="entry name" value="ANF_lig-bd_rcpt"/>
</dbReference>
<sequence>MEGVRRFYGTLVWVCWRSHAIIFYSIKRGERVRGRLSSQGAIVCCQRNARVKPFLSVCWSTVSGPADGLRFTVTTWRKFTIVEYVFRGCSDPPNTGVKGESSVGLCRWVGLGGKTRNTKIRLERMEALHFSTKTGHECIHACVDIALAVSYVTPAENDVIVEFAAPGTGYTGEKRRIHGEDKNPQDKAANGEGIVQLPTPRWTFEGKPEAIKAVELRFDRGTKAAVGVPQAAHSLPTGFDTLASDNPINSQSQDDTNWIQAGNTWSGCRVRVCHLLRNGVAAIFGPQSAHTASHVQSICDTMEIPHLETRWDYRLRRQSCLVNLYPHPTTLSKAYVDLVKAWGWKSFTIIYENNEGLVRLQELLKAHGPSEFPITVRQLSEGAEYRPGFRRANWYGKGLIELDLFRYETKEFRCVTISVAQMIVMGLTCSLRAVTIEELLPSVCNVTETTPNGDTPSQDPANTMTMFREYLIIESLCSDHLLGDILKECLIKEPAPITVQLQILTSISNSKTALNLAISNASALKSGVSPSGLIPLTQELLPYANKASGRKDTRTVLARLQLDAVDSPGGLFHGKRDESSQPTNWHGARPDSGNGSQSLQRSTKKSWKFENDVSTVDRRGVDLEARAISKNSKAPVLTIPEFDSTTELDGREMEVLQDQSAHLYARYTIFDKTLGSLQPVILSGSLGTHAPLGAVRLFQSRHRCGMHGARMMSTWVTVGETGGKVDREIGICSRFDVDICPPLSTPLSSSSLIPSRLLDCVVEQPSAVESHRSLRNNRENDINP</sequence>